<evidence type="ECO:0000256" key="1">
    <source>
        <dbReference type="SAM" id="Phobius"/>
    </source>
</evidence>
<dbReference type="InterPro" id="IPR036938">
    <property type="entry name" value="PAP2/HPO_sf"/>
</dbReference>
<keyword evidence="1" id="KW-0812">Transmembrane</keyword>
<feature type="transmembrane region" description="Helical" evidence="1">
    <location>
        <begin position="53"/>
        <end position="74"/>
    </location>
</feature>
<gene>
    <name evidence="3" type="ORF">INF35_06410</name>
</gene>
<dbReference type="PANTHER" id="PTHR14969:SF13">
    <property type="entry name" value="AT30094P"/>
    <property type="match status" value="1"/>
</dbReference>
<dbReference type="SUPFAM" id="SSF48317">
    <property type="entry name" value="Acid phosphatase/Vanadium-dependent haloperoxidase"/>
    <property type="match status" value="1"/>
</dbReference>
<protein>
    <submittedName>
        <fullName evidence="3">Phosphatase PAP2 family protein</fullName>
    </submittedName>
</protein>
<proteinExistence type="predicted"/>
<dbReference type="CDD" id="cd01610">
    <property type="entry name" value="PAP2_like"/>
    <property type="match status" value="1"/>
</dbReference>
<comment type="caution">
    <text evidence="3">The sequence shown here is derived from an EMBL/GenBank/DDBJ whole genome shotgun (WGS) entry which is preliminary data.</text>
</comment>
<sequence>MTAARYRAMLDWLRARPALCRLIRFVAQGSVVCIYVLYTGLLGWLAWNRDVRFWRVLLVTCAVFVAGTALRAAINRPRPYETLGAPPLFPKDTVGKSMPSRHSFSAAVIAAAAWAVWPPLGAAGAVFALLIALTRVLSGVHYPSDVLVGLAFGGLAGLAGMYLF</sequence>
<dbReference type="InterPro" id="IPR000326">
    <property type="entry name" value="PAP2/HPO"/>
</dbReference>
<feature type="transmembrane region" description="Helical" evidence="1">
    <location>
        <begin position="146"/>
        <end position="163"/>
    </location>
</feature>
<keyword evidence="4" id="KW-1185">Reference proteome</keyword>
<keyword evidence="1" id="KW-0472">Membrane</keyword>
<dbReference type="SMART" id="SM00014">
    <property type="entry name" value="acidPPc"/>
    <property type="match status" value="1"/>
</dbReference>
<dbReference type="Proteomes" id="UP000768567">
    <property type="component" value="Unassembled WGS sequence"/>
</dbReference>
<feature type="transmembrane region" description="Helical" evidence="1">
    <location>
        <begin position="106"/>
        <end position="134"/>
    </location>
</feature>
<keyword evidence="1" id="KW-1133">Transmembrane helix</keyword>
<dbReference type="PANTHER" id="PTHR14969">
    <property type="entry name" value="SPHINGOSINE-1-PHOSPHATE PHOSPHOHYDROLASE"/>
    <property type="match status" value="1"/>
</dbReference>
<feature type="transmembrane region" description="Helical" evidence="1">
    <location>
        <begin position="21"/>
        <end position="47"/>
    </location>
</feature>
<dbReference type="Gene3D" id="1.20.144.10">
    <property type="entry name" value="Phosphatidic acid phosphatase type 2/haloperoxidase"/>
    <property type="match status" value="1"/>
</dbReference>
<dbReference type="RefSeq" id="WP_193500716.1">
    <property type="nucleotide sequence ID" value="NZ_JADCKC010000002.1"/>
</dbReference>
<evidence type="ECO:0000313" key="4">
    <source>
        <dbReference type="Proteomes" id="UP000768567"/>
    </source>
</evidence>
<dbReference type="EMBL" id="JADCKC010000002">
    <property type="protein sequence ID" value="MBE5037410.1"/>
    <property type="molecule type" value="Genomic_DNA"/>
</dbReference>
<reference evidence="3 4" key="1">
    <citation type="submission" date="2020-10" db="EMBL/GenBank/DDBJ databases">
        <title>ChiBAC.</title>
        <authorList>
            <person name="Zenner C."/>
            <person name="Hitch T.C.A."/>
            <person name="Clavel T."/>
        </authorList>
    </citation>
    <scope>NUCLEOTIDE SEQUENCE [LARGE SCALE GENOMIC DNA]</scope>
    <source>
        <strain evidence="3 4">DSM 109015</strain>
    </source>
</reference>
<evidence type="ECO:0000313" key="3">
    <source>
        <dbReference type="EMBL" id="MBE5037410.1"/>
    </source>
</evidence>
<feature type="domain" description="Phosphatidic acid phosphatase type 2/haloperoxidase" evidence="2">
    <location>
        <begin position="51"/>
        <end position="161"/>
    </location>
</feature>
<organism evidence="3 4">
    <name type="scientific">Gemmiger gallinarum</name>
    <dbReference type="NCBI Taxonomy" id="2779354"/>
    <lineage>
        <taxon>Bacteria</taxon>
        <taxon>Bacillati</taxon>
        <taxon>Bacillota</taxon>
        <taxon>Clostridia</taxon>
        <taxon>Eubacteriales</taxon>
        <taxon>Gemmiger</taxon>
    </lineage>
</organism>
<evidence type="ECO:0000259" key="2">
    <source>
        <dbReference type="SMART" id="SM00014"/>
    </source>
</evidence>
<accession>A0ABR9R2V6</accession>
<dbReference type="Pfam" id="PF01569">
    <property type="entry name" value="PAP2"/>
    <property type="match status" value="1"/>
</dbReference>
<name>A0ABR9R2V6_9FIRM</name>